<keyword evidence="3" id="KW-1003">Cell membrane</keyword>
<keyword evidence="11" id="KW-1185">Reference proteome</keyword>
<dbReference type="PANTHER" id="PTHR30221">
    <property type="entry name" value="SMALL-CONDUCTANCE MECHANOSENSITIVE CHANNEL"/>
    <property type="match status" value="1"/>
</dbReference>
<dbReference type="PANTHER" id="PTHR30221:SF1">
    <property type="entry name" value="SMALL-CONDUCTANCE MECHANOSENSITIVE CHANNEL"/>
    <property type="match status" value="1"/>
</dbReference>
<sequence length="279" mass="30504">MGVILLITLGIATAYNYFTRKYIERTIRLRHVDPTGYEFIRHIVSAIIYIVGFGLALEQIPELRTLGHSLLAGAGIISVVAGLASQQALSNIMSGVLIVLFKPFKISDRITVQGSFTGIVEHLNLRHVVIRDIENNRIIIPNSVISTEIITNAQLTDERVCKMIDVGVGYASDIDRALAILGEVVAAHPLQLDNRSTADIKAGAPEVVVKVIGLGTSSVNLRAYSWASNTANGFTMYYDVLATLKKRYDAEGIEIPYEYRNVIISNPRQEGIGAGPQVQ</sequence>
<dbReference type="Gene3D" id="3.30.70.100">
    <property type="match status" value="1"/>
</dbReference>
<evidence type="ECO:0000313" key="11">
    <source>
        <dbReference type="Proteomes" id="UP000837803"/>
    </source>
</evidence>
<dbReference type="SUPFAM" id="SSF50182">
    <property type="entry name" value="Sm-like ribonucleoproteins"/>
    <property type="match status" value="1"/>
</dbReference>
<dbReference type="InterPro" id="IPR011014">
    <property type="entry name" value="MscS_channel_TM-2"/>
</dbReference>
<evidence type="ECO:0000256" key="2">
    <source>
        <dbReference type="ARBA" id="ARBA00008017"/>
    </source>
</evidence>
<reference evidence="10" key="1">
    <citation type="submission" date="2021-12" db="EMBL/GenBank/DDBJ databases">
        <authorList>
            <person name="Rodrigo-Torres L."/>
            <person name="Arahal R. D."/>
            <person name="Lucena T."/>
        </authorList>
    </citation>
    <scope>NUCLEOTIDE SEQUENCE</scope>
    <source>
        <strain evidence="10">CECT 8419</strain>
    </source>
</reference>
<evidence type="ECO:0000256" key="1">
    <source>
        <dbReference type="ARBA" id="ARBA00004651"/>
    </source>
</evidence>
<organism evidence="10 11">
    <name type="scientific">Neolewinella maritima</name>
    <dbReference type="NCBI Taxonomy" id="1383882"/>
    <lineage>
        <taxon>Bacteria</taxon>
        <taxon>Pseudomonadati</taxon>
        <taxon>Bacteroidota</taxon>
        <taxon>Saprospiria</taxon>
        <taxon>Saprospirales</taxon>
        <taxon>Lewinellaceae</taxon>
        <taxon>Neolewinella</taxon>
    </lineage>
</organism>
<evidence type="ECO:0000259" key="8">
    <source>
        <dbReference type="Pfam" id="PF00924"/>
    </source>
</evidence>
<dbReference type="Gene3D" id="2.30.30.60">
    <property type="match status" value="1"/>
</dbReference>
<dbReference type="InterPro" id="IPR011066">
    <property type="entry name" value="MscS_channel_C_sf"/>
</dbReference>
<evidence type="ECO:0000256" key="4">
    <source>
        <dbReference type="ARBA" id="ARBA00022692"/>
    </source>
</evidence>
<dbReference type="EMBL" id="CAKLPZ010000006">
    <property type="protein sequence ID" value="CAH1002557.1"/>
    <property type="molecule type" value="Genomic_DNA"/>
</dbReference>
<dbReference type="Proteomes" id="UP000837803">
    <property type="component" value="Unassembled WGS sequence"/>
</dbReference>
<keyword evidence="6 7" id="KW-0472">Membrane</keyword>
<name>A0ABN8F6J4_9BACT</name>
<evidence type="ECO:0000256" key="6">
    <source>
        <dbReference type="ARBA" id="ARBA00023136"/>
    </source>
</evidence>
<evidence type="ECO:0000313" key="10">
    <source>
        <dbReference type="EMBL" id="CAH1002557.1"/>
    </source>
</evidence>
<keyword evidence="5 7" id="KW-1133">Transmembrane helix</keyword>
<proteinExistence type="inferred from homology"/>
<dbReference type="InterPro" id="IPR006685">
    <property type="entry name" value="MscS_channel_2nd"/>
</dbReference>
<dbReference type="Gene3D" id="1.10.287.1260">
    <property type="match status" value="1"/>
</dbReference>
<evidence type="ECO:0000256" key="7">
    <source>
        <dbReference type="SAM" id="Phobius"/>
    </source>
</evidence>
<protein>
    <submittedName>
        <fullName evidence="10">Small-conductance mechanosensitive channel</fullName>
    </submittedName>
</protein>
<keyword evidence="4 7" id="KW-0812">Transmembrane</keyword>
<comment type="similarity">
    <text evidence="2">Belongs to the MscS (TC 1.A.23) family.</text>
</comment>
<evidence type="ECO:0000256" key="3">
    <source>
        <dbReference type="ARBA" id="ARBA00022475"/>
    </source>
</evidence>
<comment type="subcellular location">
    <subcellularLocation>
        <location evidence="1">Cell membrane</location>
        <topology evidence="1">Multi-pass membrane protein</topology>
    </subcellularLocation>
</comment>
<dbReference type="Pfam" id="PF21082">
    <property type="entry name" value="MS_channel_3rd"/>
    <property type="match status" value="1"/>
</dbReference>
<feature type="transmembrane region" description="Helical" evidence="7">
    <location>
        <begin position="38"/>
        <end position="57"/>
    </location>
</feature>
<dbReference type="InterPro" id="IPR049278">
    <property type="entry name" value="MS_channel_C"/>
</dbReference>
<feature type="domain" description="Mechanosensitive ion channel MscS" evidence="8">
    <location>
        <begin position="89"/>
        <end position="153"/>
    </location>
</feature>
<dbReference type="SUPFAM" id="SSF82861">
    <property type="entry name" value="Mechanosensitive channel protein MscS (YggB), transmembrane region"/>
    <property type="match status" value="1"/>
</dbReference>
<evidence type="ECO:0000259" key="9">
    <source>
        <dbReference type="Pfam" id="PF21082"/>
    </source>
</evidence>
<comment type="caution">
    <text evidence="10">The sequence shown here is derived from an EMBL/GenBank/DDBJ whole genome shotgun (WGS) entry which is preliminary data.</text>
</comment>
<dbReference type="SUPFAM" id="SSF82689">
    <property type="entry name" value="Mechanosensitive channel protein MscS (YggB), C-terminal domain"/>
    <property type="match status" value="1"/>
</dbReference>
<gene>
    <name evidence="10" type="primary">mscS_4</name>
    <name evidence="10" type="ORF">LEM8419_03431</name>
</gene>
<accession>A0ABN8F6J4</accession>
<dbReference type="InterPro" id="IPR023408">
    <property type="entry name" value="MscS_beta-dom_sf"/>
</dbReference>
<evidence type="ECO:0000256" key="5">
    <source>
        <dbReference type="ARBA" id="ARBA00022989"/>
    </source>
</evidence>
<dbReference type="InterPro" id="IPR045275">
    <property type="entry name" value="MscS_archaea/bacteria_type"/>
</dbReference>
<dbReference type="InterPro" id="IPR010920">
    <property type="entry name" value="LSM_dom_sf"/>
</dbReference>
<dbReference type="Pfam" id="PF00924">
    <property type="entry name" value="MS_channel_2nd"/>
    <property type="match status" value="1"/>
</dbReference>
<feature type="domain" description="Mechanosensitive ion channel MscS C-terminal" evidence="9">
    <location>
        <begin position="164"/>
        <end position="255"/>
    </location>
</feature>